<dbReference type="InterPro" id="IPR004617">
    <property type="entry name" value="ApaH"/>
</dbReference>
<organism evidence="10 11">
    <name type="scientific">Candidatus Blochmannia vicinus</name>
    <name type="common">nom. nud.</name>
    <dbReference type="NCBI Taxonomy" id="251540"/>
    <lineage>
        <taxon>Bacteria</taxon>
        <taxon>Pseudomonadati</taxon>
        <taxon>Pseudomonadota</taxon>
        <taxon>Gammaproteobacteria</taxon>
        <taxon>Enterobacterales</taxon>
        <taxon>Enterobacteriaceae</taxon>
        <taxon>ant endosymbionts</taxon>
        <taxon>Candidatus Blochmanniella</taxon>
    </lineage>
</organism>
<dbReference type="RefSeq" id="WP_250248442.1">
    <property type="nucleotide sequence ID" value="NZ_CP097753.1"/>
</dbReference>
<dbReference type="PIRSF" id="PIRSF000903">
    <property type="entry name" value="B5n-ttraPtase_sm"/>
    <property type="match status" value="1"/>
</dbReference>
<dbReference type="Pfam" id="PF00149">
    <property type="entry name" value="Metallophos"/>
    <property type="match status" value="1"/>
</dbReference>
<feature type="domain" description="Calcineurin-like phosphoesterase" evidence="9">
    <location>
        <begin position="1"/>
        <end position="139"/>
    </location>
</feature>
<keyword evidence="4 10" id="KW-0378">Hydrolase</keyword>
<evidence type="ECO:0000256" key="1">
    <source>
        <dbReference type="ARBA" id="ARBA00003413"/>
    </source>
</evidence>
<sequence length="275" mass="31933">MSTYFIGDVHGCYKNLRTMLDRIHFDPNVDTLHLTGDLIARGPSSLEVLRLVYNFHSSAHLVLGNHELHLLKTYFGMDHKNHKDYFNEILNAPDLEELMYWLRHQPLLYIDEDKKIIMTHAGISPNWNICAAKKYAQEIEEILVSDCPYLIFKNIYKDVSIDSHQIQINKKKLEQVQEYINVFTRMRYVYLNGQLDFKYKGAPKNAPKNIYPWFSLKKLIDPTYNIIFGHWAALKNIQVPSGIYGLDSGCCWGGALTLLRWENKEIISIPCTPPA</sequence>
<comment type="function">
    <text evidence="1">Hydrolyzes diadenosine 5',5'''-P1,P4-tetraphosphate to yield ADP.</text>
</comment>
<name>A0A9Q8TVJ9_9ENTR</name>
<evidence type="ECO:0000256" key="2">
    <source>
        <dbReference type="ARBA" id="ARBA00005419"/>
    </source>
</evidence>
<dbReference type="EC" id="3.6.1.41" evidence="3"/>
<evidence type="ECO:0000256" key="6">
    <source>
        <dbReference type="ARBA" id="ARBA00032248"/>
    </source>
</evidence>
<dbReference type="NCBIfam" id="NF001204">
    <property type="entry name" value="PRK00166.1"/>
    <property type="match status" value="1"/>
</dbReference>
<dbReference type="InterPro" id="IPR029052">
    <property type="entry name" value="Metallo-depent_PP-like"/>
</dbReference>
<evidence type="ECO:0000313" key="10">
    <source>
        <dbReference type="EMBL" id="URJ28053.1"/>
    </source>
</evidence>
<dbReference type="PANTHER" id="PTHR42850:SF11">
    <property type="entry name" value="BIS(5'-NUCLEOSYL)-TETRAPHOSPHATASE [SYMMETRICAL]"/>
    <property type="match status" value="1"/>
</dbReference>
<dbReference type="GO" id="GO:0110154">
    <property type="term" value="P:RNA decapping"/>
    <property type="evidence" value="ECO:0007669"/>
    <property type="project" value="TreeGrafter"/>
</dbReference>
<evidence type="ECO:0000256" key="3">
    <source>
        <dbReference type="ARBA" id="ARBA00012506"/>
    </source>
</evidence>
<dbReference type="NCBIfam" id="TIGR00668">
    <property type="entry name" value="apaH"/>
    <property type="match status" value="1"/>
</dbReference>
<dbReference type="Gene3D" id="3.60.21.10">
    <property type="match status" value="1"/>
</dbReference>
<reference evidence="10" key="1">
    <citation type="submission" date="2022-05" db="EMBL/GenBank/DDBJ databases">
        <title>Impact of host demography and evolutionary history on endosymbiont molecular evolution: a test in carpenter ants (Genus Camponotus) and their Blochmannia endosymbionts.</title>
        <authorList>
            <person name="Manthey J.D."/>
            <person name="Giron J.C."/>
            <person name="Hruska J.P."/>
        </authorList>
    </citation>
    <scope>NUCLEOTIDE SEQUENCE</scope>
    <source>
        <strain evidence="10">C-039</strain>
    </source>
</reference>
<evidence type="ECO:0000313" key="11">
    <source>
        <dbReference type="Proteomes" id="UP001056209"/>
    </source>
</evidence>
<evidence type="ECO:0000256" key="5">
    <source>
        <dbReference type="ARBA" id="ARBA00031248"/>
    </source>
</evidence>
<gene>
    <name evidence="10" type="ORF">M9393_02620</name>
</gene>
<dbReference type="InterPro" id="IPR004843">
    <property type="entry name" value="Calcineurin-like_PHP"/>
</dbReference>
<dbReference type="InterPro" id="IPR050126">
    <property type="entry name" value="Ap4A_hydrolase"/>
</dbReference>
<evidence type="ECO:0000256" key="7">
    <source>
        <dbReference type="ARBA" id="ARBA00033210"/>
    </source>
</evidence>
<dbReference type="Proteomes" id="UP001056209">
    <property type="component" value="Chromosome"/>
</dbReference>
<evidence type="ECO:0000256" key="8">
    <source>
        <dbReference type="ARBA" id="ARBA00049417"/>
    </source>
</evidence>
<dbReference type="GO" id="GO:0005737">
    <property type="term" value="C:cytoplasm"/>
    <property type="evidence" value="ECO:0007669"/>
    <property type="project" value="TreeGrafter"/>
</dbReference>
<dbReference type="AlphaFoldDB" id="A0A9Q8TVJ9"/>
<accession>A0A9Q8TVJ9</accession>
<comment type="similarity">
    <text evidence="2">Belongs to the Ap4A hydrolase family.</text>
</comment>
<dbReference type="GO" id="GO:0008803">
    <property type="term" value="F:bis(5'-nucleosyl)-tetraphosphatase (symmetrical) activity"/>
    <property type="evidence" value="ECO:0007669"/>
    <property type="project" value="UniProtKB-EC"/>
</dbReference>
<comment type="catalytic activity">
    <reaction evidence="8">
        <text>P(1),P(4)-bis(5'-adenosyl) tetraphosphate + H2O = 2 ADP + 2 H(+)</text>
        <dbReference type="Rhea" id="RHEA:24252"/>
        <dbReference type="ChEBI" id="CHEBI:15377"/>
        <dbReference type="ChEBI" id="CHEBI:15378"/>
        <dbReference type="ChEBI" id="CHEBI:58141"/>
        <dbReference type="ChEBI" id="CHEBI:456216"/>
        <dbReference type="EC" id="3.6.1.41"/>
    </reaction>
</comment>
<dbReference type="EMBL" id="CP097753">
    <property type="protein sequence ID" value="URJ28053.1"/>
    <property type="molecule type" value="Genomic_DNA"/>
</dbReference>
<evidence type="ECO:0000256" key="4">
    <source>
        <dbReference type="ARBA" id="ARBA00022801"/>
    </source>
</evidence>
<dbReference type="GO" id="GO:0016791">
    <property type="term" value="F:phosphatase activity"/>
    <property type="evidence" value="ECO:0007669"/>
    <property type="project" value="TreeGrafter"/>
</dbReference>
<proteinExistence type="inferred from homology"/>
<dbReference type="PANTHER" id="PTHR42850">
    <property type="entry name" value="METALLOPHOSPHOESTERASE"/>
    <property type="match status" value="1"/>
</dbReference>
<evidence type="ECO:0000259" key="9">
    <source>
        <dbReference type="Pfam" id="PF00149"/>
    </source>
</evidence>
<dbReference type="SUPFAM" id="SSF56300">
    <property type="entry name" value="Metallo-dependent phosphatases"/>
    <property type="match status" value="1"/>
</dbReference>
<protein>
    <recommendedName>
        <fullName evidence="3">bis(5'-nucleosyl)-tetraphosphatase (symmetrical)</fullName>
        <ecNumber evidence="3">3.6.1.41</ecNumber>
    </recommendedName>
    <alternativeName>
        <fullName evidence="6">Ap4A hydrolase</fullName>
    </alternativeName>
    <alternativeName>
        <fullName evidence="5">Diadenosine 5',5'''-P1,P4-tetraphosphate pyrophosphohydrolase</fullName>
    </alternativeName>
    <alternativeName>
        <fullName evidence="7">Diadenosine tetraphosphatase</fullName>
    </alternativeName>
</protein>